<keyword evidence="5" id="KW-0732">Signal</keyword>
<dbReference type="PROSITE" id="PS00022">
    <property type="entry name" value="EGF_1"/>
    <property type="match status" value="1"/>
</dbReference>
<dbReference type="SUPFAM" id="SSF57196">
    <property type="entry name" value="EGF/Laminin"/>
    <property type="match status" value="1"/>
</dbReference>
<keyword evidence="4" id="KW-1133">Transmembrane helix</keyword>
<keyword evidence="1 3" id="KW-1015">Disulfide bond</keyword>
<comment type="caution">
    <text evidence="3">Lacks conserved residue(s) required for the propagation of feature annotation.</text>
</comment>
<dbReference type="InterPro" id="IPR036179">
    <property type="entry name" value="Ig-like_dom_sf"/>
</dbReference>
<feature type="transmembrane region" description="Helical" evidence="4">
    <location>
        <begin position="313"/>
        <end position="336"/>
    </location>
</feature>
<dbReference type="InterPro" id="IPR003599">
    <property type="entry name" value="Ig_sub"/>
</dbReference>
<dbReference type="InterPro" id="IPR007110">
    <property type="entry name" value="Ig-like_dom"/>
</dbReference>
<dbReference type="GO" id="GO:0030424">
    <property type="term" value="C:axon"/>
    <property type="evidence" value="ECO:0007669"/>
    <property type="project" value="TreeGrafter"/>
</dbReference>
<protein>
    <submittedName>
        <fullName evidence="8">Nrg-2</fullName>
    </submittedName>
</protein>
<evidence type="ECO:0000259" key="7">
    <source>
        <dbReference type="PROSITE" id="PS50835"/>
    </source>
</evidence>
<accession>A0A8K1V9L7</accession>
<dbReference type="AlphaFoldDB" id="A0A8K1V9L7"/>
<keyword evidence="2" id="KW-0393">Immunoglobulin domain</keyword>
<dbReference type="Pfam" id="PF07679">
    <property type="entry name" value="I-set"/>
    <property type="match status" value="1"/>
</dbReference>
<dbReference type="FunFam" id="2.60.40.10:FF:000032">
    <property type="entry name" value="palladin isoform X1"/>
    <property type="match status" value="1"/>
</dbReference>
<evidence type="ECO:0000256" key="2">
    <source>
        <dbReference type="ARBA" id="ARBA00023319"/>
    </source>
</evidence>
<reference evidence="8" key="1">
    <citation type="submission" date="2020-08" db="EMBL/GenBank/DDBJ databases">
        <authorList>
            <person name="Gehrke A.R."/>
            <person name="Srivastava M."/>
        </authorList>
    </citation>
    <scope>NUCLEOTIDE SEQUENCE</scope>
</reference>
<feature type="domain" description="EGF-like" evidence="6">
    <location>
        <begin position="248"/>
        <end position="292"/>
    </location>
</feature>
<dbReference type="GO" id="GO:0098632">
    <property type="term" value="F:cell-cell adhesion mediator activity"/>
    <property type="evidence" value="ECO:0007669"/>
    <property type="project" value="TreeGrafter"/>
</dbReference>
<evidence type="ECO:0000259" key="6">
    <source>
        <dbReference type="PROSITE" id="PS50026"/>
    </source>
</evidence>
<name>A0A8K1V9L7_HOFMI</name>
<dbReference type="InterPro" id="IPR000742">
    <property type="entry name" value="EGF"/>
</dbReference>
<evidence type="ECO:0000256" key="3">
    <source>
        <dbReference type="PROSITE-ProRule" id="PRU00076"/>
    </source>
</evidence>
<dbReference type="GO" id="GO:0005886">
    <property type="term" value="C:plasma membrane"/>
    <property type="evidence" value="ECO:0007669"/>
    <property type="project" value="TreeGrafter"/>
</dbReference>
<feature type="domain" description="Ig-like" evidence="7">
    <location>
        <begin position="140"/>
        <end position="230"/>
    </location>
</feature>
<keyword evidence="4" id="KW-0472">Membrane</keyword>
<evidence type="ECO:0000313" key="8">
    <source>
        <dbReference type="EMBL" id="UEC49176.1"/>
    </source>
</evidence>
<feature type="chain" id="PRO_5035454550" evidence="5">
    <location>
        <begin position="19"/>
        <end position="524"/>
    </location>
</feature>
<dbReference type="SMART" id="SM00408">
    <property type="entry name" value="IGc2"/>
    <property type="match status" value="1"/>
</dbReference>
<dbReference type="PANTHER" id="PTHR10075:SF14">
    <property type="entry name" value="CELL ADHESION MOLECULE DSCAM2-RELATED"/>
    <property type="match status" value="1"/>
</dbReference>
<proteinExistence type="evidence at transcript level"/>
<dbReference type="InterPro" id="IPR013098">
    <property type="entry name" value="Ig_I-set"/>
</dbReference>
<dbReference type="GO" id="GO:0007411">
    <property type="term" value="P:axon guidance"/>
    <property type="evidence" value="ECO:0007669"/>
    <property type="project" value="TreeGrafter"/>
</dbReference>
<dbReference type="Gene3D" id="2.10.25.10">
    <property type="entry name" value="Laminin"/>
    <property type="match status" value="1"/>
</dbReference>
<evidence type="ECO:0000256" key="4">
    <source>
        <dbReference type="SAM" id="Phobius"/>
    </source>
</evidence>
<dbReference type="PROSITE" id="PS50026">
    <property type="entry name" value="EGF_3"/>
    <property type="match status" value="1"/>
</dbReference>
<evidence type="ECO:0000256" key="5">
    <source>
        <dbReference type="SAM" id="SignalP"/>
    </source>
</evidence>
<feature type="signal peptide" evidence="5">
    <location>
        <begin position="1"/>
        <end position="18"/>
    </location>
</feature>
<dbReference type="InterPro" id="IPR003598">
    <property type="entry name" value="Ig_sub2"/>
</dbReference>
<dbReference type="Gene3D" id="2.60.40.10">
    <property type="entry name" value="Immunoglobulins"/>
    <property type="match status" value="1"/>
</dbReference>
<dbReference type="SMART" id="SM00409">
    <property type="entry name" value="IG"/>
    <property type="match status" value="1"/>
</dbReference>
<dbReference type="PROSITE" id="PS01186">
    <property type="entry name" value="EGF_2"/>
    <property type="match status" value="1"/>
</dbReference>
<dbReference type="SUPFAM" id="SSF48726">
    <property type="entry name" value="Immunoglobulin"/>
    <property type="match status" value="1"/>
</dbReference>
<dbReference type="EMBL" id="MT863346">
    <property type="protein sequence ID" value="UEC49176.1"/>
    <property type="molecule type" value="mRNA"/>
</dbReference>
<feature type="disulfide bond" evidence="3">
    <location>
        <begin position="282"/>
        <end position="291"/>
    </location>
</feature>
<keyword evidence="3" id="KW-0245">EGF-like domain</keyword>
<dbReference type="GO" id="GO:0007156">
    <property type="term" value="P:homophilic cell adhesion via plasma membrane adhesion molecules"/>
    <property type="evidence" value="ECO:0007669"/>
    <property type="project" value="TreeGrafter"/>
</dbReference>
<dbReference type="GO" id="GO:0070593">
    <property type="term" value="P:dendrite self-avoidance"/>
    <property type="evidence" value="ECO:0007669"/>
    <property type="project" value="TreeGrafter"/>
</dbReference>
<evidence type="ECO:0000256" key="1">
    <source>
        <dbReference type="ARBA" id="ARBA00023157"/>
    </source>
</evidence>
<sequence length="524" mass="60314">MNLLRFATHMLLMSAIYANDFPPCFVKLENHNFKAYAADVVVKGKLILSKKKYLLKITEVGKHNHRVSSNNSLPLEFIDSCLPKNKSWENEEHIFFIKEWKISSNATIFYESSEPVLYLKNLWNKLKEKQFCPTCNVFPPRAKVQERSEELIIGKDWKFKCPISGNPKPEFLWYKNDHLLNFEKSSSLMFTKSNGKLLKIRQLKEEDAGKYTCVGTNYIDANSSSTTYLTLPPPTTTMKSHVYINNLKFKACDERHDKGYCYNNGTCFMEAILSKPTPRCFCNHPYVGKRCTDYDSQIGKISNEFPAVQIPMTTAYCLTAGAFSLVIFIIFLLYVISKQRRKAKKLKSPYYHSSINLEKNAINHKVRERLSKNHISTRVEEEIPMFHVREQLLERSAPFMRNQGTNTRKSSVAAVSERLSTTDAMFRRSTLVDSFTGLSSDEVFESELGKSLLSKVEKVIEILENNRFRSFIPQKGLEYLKDCTKETDIIGDSDDNSLDVDRRNTRLSNICLEDAEVRSEPVVS</sequence>
<organism evidence="8">
    <name type="scientific">Hofstenia miamia</name>
    <name type="common">Three-banded panther worm</name>
    <dbReference type="NCBI Taxonomy" id="442651"/>
    <lineage>
        <taxon>Eukaryota</taxon>
        <taxon>Metazoa</taxon>
        <taxon>Xenacoelomorpha</taxon>
        <taxon>Acoelomorpha</taxon>
        <taxon>Acoela</taxon>
        <taxon>Hofsteniidae</taxon>
        <taxon>Hofstenia</taxon>
    </lineage>
</organism>
<dbReference type="InterPro" id="IPR013783">
    <property type="entry name" value="Ig-like_fold"/>
</dbReference>
<dbReference type="CDD" id="cd00096">
    <property type="entry name" value="Ig"/>
    <property type="match status" value="1"/>
</dbReference>
<keyword evidence="4" id="KW-0812">Transmembrane</keyword>
<dbReference type="PANTHER" id="PTHR10075">
    <property type="entry name" value="BASIGIN RELATED"/>
    <property type="match status" value="1"/>
</dbReference>
<dbReference type="PROSITE" id="PS50835">
    <property type="entry name" value="IG_LIKE"/>
    <property type="match status" value="1"/>
</dbReference>